<evidence type="ECO:0000259" key="1">
    <source>
        <dbReference type="PROSITE" id="PS51186"/>
    </source>
</evidence>
<dbReference type="Pfam" id="PF00583">
    <property type="entry name" value="Acetyltransf_1"/>
    <property type="match status" value="1"/>
</dbReference>
<dbReference type="Proteomes" id="UP000521032">
    <property type="component" value="Unassembled WGS sequence"/>
</dbReference>
<dbReference type="RefSeq" id="WP_186086217.1">
    <property type="nucleotide sequence ID" value="NZ_BMDB01000002.1"/>
</dbReference>
<reference evidence="2 3" key="1">
    <citation type="submission" date="2020-07" db="EMBL/GenBank/DDBJ databases">
        <authorList>
            <person name="Criscuolo A."/>
        </authorList>
    </citation>
    <scope>NUCLEOTIDE SEQUENCE [LARGE SCALE GENOMIC DNA]</scope>
    <source>
        <strain evidence="3">CIP 111030</strain>
    </source>
</reference>
<feature type="domain" description="N-acetyltransferase" evidence="1">
    <location>
        <begin position="8"/>
        <end position="153"/>
    </location>
</feature>
<keyword evidence="3" id="KW-1185">Reference proteome</keyword>
<dbReference type="AlphaFoldDB" id="A0A6V7RBY1"/>
<proteinExistence type="predicted"/>
<evidence type="ECO:0000313" key="2">
    <source>
        <dbReference type="EMBL" id="CAD2074486.1"/>
    </source>
</evidence>
<accession>A0A6V7RBY1</accession>
<dbReference type="InterPro" id="IPR016181">
    <property type="entry name" value="Acyl_CoA_acyltransferase"/>
</dbReference>
<gene>
    <name evidence="2" type="ORF">JEOSCH030_00714</name>
</gene>
<name>A0A6V7RBY1_9BACL</name>
<dbReference type="InterPro" id="IPR000182">
    <property type="entry name" value="GNAT_dom"/>
</dbReference>
<sequence>MTRDIWETKVRSIKTDEDIKRAFIVVKQLRTHQTEDTYINTVKEMMEKQNYHMFGLYDPLNDWKLLSVIGFAPTLTLYYGNVVWVHDLVTDIDERGNGYGEHLLAFVEEEWAEKYGYDTVALTSGFEKKRAHHFYTDHMNYDKVSYLFKKNLR</sequence>
<evidence type="ECO:0000313" key="3">
    <source>
        <dbReference type="Proteomes" id="UP000521032"/>
    </source>
</evidence>
<protein>
    <recommendedName>
        <fullName evidence="1">N-acetyltransferase domain-containing protein</fullName>
    </recommendedName>
</protein>
<dbReference type="GO" id="GO:0016747">
    <property type="term" value="F:acyltransferase activity, transferring groups other than amino-acyl groups"/>
    <property type="evidence" value="ECO:0007669"/>
    <property type="project" value="InterPro"/>
</dbReference>
<dbReference type="CDD" id="cd04301">
    <property type="entry name" value="NAT_SF"/>
    <property type="match status" value="1"/>
</dbReference>
<dbReference type="Gene3D" id="3.40.630.30">
    <property type="match status" value="1"/>
</dbReference>
<dbReference type="SUPFAM" id="SSF55729">
    <property type="entry name" value="Acyl-CoA N-acyltransferases (Nat)"/>
    <property type="match status" value="1"/>
</dbReference>
<dbReference type="PROSITE" id="PS51186">
    <property type="entry name" value="GNAT"/>
    <property type="match status" value="1"/>
</dbReference>
<dbReference type="EMBL" id="CAJEWE010000007">
    <property type="protein sequence ID" value="CAD2074486.1"/>
    <property type="molecule type" value="Genomic_DNA"/>
</dbReference>
<comment type="caution">
    <text evidence="2">The sequence shown here is derived from an EMBL/GenBank/DDBJ whole genome shotgun (WGS) entry which is preliminary data.</text>
</comment>
<organism evidence="2 3">
    <name type="scientific">Phocicoccus schoeneichii</name>
    <dbReference type="NCBI Taxonomy" id="1812261"/>
    <lineage>
        <taxon>Bacteria</taxon>
        <taxon>Bacillati</taxon>
        <taxon>Bacillota</taxon>
        <taxon>Bacilli</taxon>
        <taxon>Bacillales</taxon>
        <taxon>Salinicoccaceae</taxon>
        <taxon>Phocicoccus</taxon>
    </lineage>
</organism>